<accession>A0A3M7S2T6</accession>
<proteinExistence type="predicted"/>
<reference evidence="1 2" key="1">
    <citation type="journal article" date="2018" name="Sci. Rep.">
        <title>Genomic signatures of local adaptation to the degree of environmental predictability in rotifers.</title>
        <authorList>
            <person name="Franch-Gras L."/>
            <person name="Hahn C."/>
            <person name="Garcia-Roger E.M."/>
            <person name="Carmona M.J."/>
            <person name="Serra M."/>
            <person name="Gomez A."/>
        </authorList>
    </citation>
    <scope>NUCLEOTIDE SEQUENCE [LARGE SCALE GENOMIC DNA]</scope>
    <source>
        <strain evidence="1">HYR1</strain>
    </source>
</reference>
<organism evidence="1 2">
    <name type="scientific">Brachionus plicatilis</name>
    <name type="common">Marine rotifer</name>
    <name type="synonym">Brachionus muelleri</name>
    <dbReference type="NCBI Taxonomy" id="10195"/>
    <lineage>
        <taxon>Eukaryota</taxon>
        <taxon>Metazoa</taxon>
        <taxon>Spiralia</taxon>
        <taxon>Gnathifera</taxon>
        <taxon>Rotifera</taxon>
        <taxon>Eurotatoria</taxon>
        <taxon>Monogononta</taxon>
        <taxon>Pseudotrocha</taxon>
        <taxon>Ploima</taxon>
        <taxon>Brachionidae</taxon>
        <taxon>Brachionus</taxon>
    </lineage>
</organism>
<evidence type="ECO:0000313" key="2">
    <source>
        <dbReference type="Proteomes" id="UP000276133"/>
    </source>
</evidence>
<dbReference type="Proteomes" id="UP000276133">
    <property type="component" value="Unassembled WGS sequence"/>
</dbReference>
<keyword evidence="2" id="KW-1185">Reference proteome</keyword>
<gene>
    <name evidence="1" type="ORF">BpHYR1_005481</name>
</gene>
<dbReference type="EMBL" id="REGN01002122">
    <property type="protein sequence ID" value="RNA30133.1"/>
    <property type="molecule type" value="Genomic_DNA"/>
</dbReference>
<sequence length="66" mass="7650">MSCASLLLISVISCKIDYLHIYILSLRKIFNYLAKFGVLIKKKLSQNISVEKNFIFPFLHRLLGAY</sequence>
<evidence type="ECO:0000313" key="1">
    <source>
        <dbReference type="EMBL" id="RNA30133.1"/>
    </source>
</evidence>
<protein>
    <submittedName>
        <fullName evidence="1">Uncharacterized protein</fullName>
    </submittedName>
</protein>
<name>A0A3M7S2T6_BRAPC</name>
<comment type="caution">
    <text evidence="1">The sequence shown here is derived from an EMBL/GenBank/DDBJ whole genome shotgun (WGS) entry which is preliminary data.</text>
</comment>
<dbReference type="AlphaFoldDB" id="A0A3M7S2T6"/>